<proteinExistence type="predicted"/>
<feature type="domain" description="Thiopeptide-type bacteriocin biosynthesis" evidence="2">
    <location>
        <begin position="801"/>
        <end position="1065"/>
    </location>
</feature>
<dbReference type="STRING" id="520762.AN619_12590"/>
<dbReference type="InterPro" id="IPR023809">
    <property type="entry name" value="Thiopep_bacteriocin_synth_dom"/>
</dbReference>
<comment type="caution">
    <text evidence="3">The sequence shown here is derived from an EMBL/GenBank/DDBJ whole genome shotgun (WGS) entry which is preliminary data.</text>
</comment>
<dbReference type="Pfam" id="PF14028">
    <property type="entry name" value="Lant_dehydr_C"/>
    <property type="match status" value="1"/>
</dbReference>
<dbReference type="EMBL" id="LOEE01000028">
    <property type="protein sequence ID" value="KXG76302.1"/>
    <property type="molecule type" value="Genomic_DNA"/>
</dbReference>
<accession>A0A140L6X7</accession>
<organism evidence="3 4">
    <name type="scientific">Thermotalea metallivorans</name>
    <dbReference type="NCBI Taxonomy" id="520762"/>
    <lineage>
        <taxon>Bacteria</taxon>
        <taxon>Bacillati</taxon>
        <taxon>Bacillota</taxon>
        <taxon>Clostridia</taxon>
        <taxon>Peptostreptococcales</taxon>
        <taxon>Thermotaleaceae</taxon>
        <taxon>Thermotalea</taxon>
    </lineage>
</organism>
<evidence type="ECO:0000313" key="4">
    <source>
        <dbReference type="Proteomes" id="UP000070456"/>
    </source>
</evidence>
<dbReference type="InterPro" id="IPR006827">
    <property type="entry name" value="Lant_deHydtase_N"/>
</dbReference>
<reference evidence="3 4" key="1">
    <citation type="submission" date="2015-12" db="EMBL/GenBank/DDBJ databases">
        <title>Draft genome sequence of the thermoanaerobe Thermotalea metallivorans, an isolate from the runoff channel of the Great Artesian Basin, Australia.</title>
        <authorList>
            <person name="Patel B.K."/>
        </authorList>
    </citation>
    <scope>NUCLEOTIDE SEQUENCE [LARGE SCALE GENOMIC DNA]</scope>
    <source>
        <strain evidence="3 4">B2-1</strain>
    </source>
</reference>
<sequence length="1082" mass="126867">MMEKFLRDPQDMQPPLFQPLDFAMLRTPVLPAEAYQKMFTVSREKDSDTQCADTEAILFEMSGDPFIREAIAVSSQSLLEALNRWETTEDSRKQEQTLSSFLKYMIRMSTRTTPFGLFSGVALARFSDKTDVEIEGFVHHRKRARPDMEWLMAVMKKFERRKEVLEKLKVTANTMMMYVGNRAEIPYITKYGQQSLGKDYHMESISIRATPPVKYVLEMAQEPVPYGEIIDSLIKKYPDTPEEKIRNLVWQLLEKEFIISELRPPLTITKPFEYFIEKLSDLKGTDEEVAKLIEIKELIDQYNDTELGKGEAIYLEIIKKMKELARTKNFVQVDLRLHKKRAYLHKRVATDLAQAAECLWRLASENINLPHLEEYRMDFIEKYGFYREIPVLELLNPDTGLGPPALYEYPKSRKSLKREIIKMNSINQFIFKEILLAVQNKTFEICITPEILEKIEPVKPETKYAPLSLELNAIIAAPSAEEIDKGNYKIYIGPNIGSPGAGKSFGRFIDILGEDIHEKLSQISRLEKEYCHDDAVFAELVYTPSAGRVANVVITENKRDYEIVLSTNSSKGPKETLKLSDLVVGADSERFYLKSKSLNKEVIVTTGHMLNVSGAPNVYRFLREISMDGKRDWTQMAWRNAFELFPFIPRIRYGNVIIFPAQWKLSWEILDLSKGCVFEKFEKTMQEWKKKWNVPRFIYYTIADNRLLFDLEHPLHIKELYNQMKKETNGNVLYITEAECGFHENWVQGSEGKYFAEFVVPFVLADPPLRESKNIHKDIDRKKSMISSMDSQRVMLPGSEWLFLKLYGNSEREEELIAFEMRNFCTDAIAKGYCNQYFFTRYADPEQHIRLRFHGDPKNLYGALMSELHLWLLQLKKDGLLSRACIDTYEREIERYGGPNTIVPAEEVFYYDSIYTGDLLYLYRTNQLDLDIETIAVINIIDLMEKWGFTYSEQLEWFNRRIPRNECKEEYRKERKKLIQWANSYNHWENLCNSRNGIQICQMLNQRGKSIMELAEKVRREQIQKNLYNSEEDIIASIMHMHCNRLIGINRQREKQIMAFARHTLHDLKYFKENLEKHERAI</sequence>
<protein>
    <submittedName>
        <fullName evidence="3">Nisin biosynthesis protein NisB</fullName>
    </submittedName>
</protein>
<feature type="domain" description="Lantibiotic dehydratase N-terminal" evidence="1">
    <location>
        <begin position="64"/>
        <end position="720"/>
    </location>
</feature>
<evidence type="ECO:0000259" key="1">
    <source>
        <dbReference type="Pfam" id="PF04738"/>
    </source>
</evidence>
<dbReference type="Proteomes" id="UP000070456">
    <property type="component" value="Unassembled WGS sequence"/>
</dbReference>
<name>A0A140L6X7_9FIRM</name>
<gene>
    <name evidence="3" type="primary">nisB</name>
    <name evidence="3" type="ORF">AN619_12590</name>
</gene>
<dbReference type="NCBIfam" id="TIGR03891">
    <property type="entry name" value="thiopep_ocin"/>
    <property type="match status" value="1"/>
</dbReference>
<keyword evidence="4" id="KW-1185">Reference proteome</keyword>
<dbReference type="OrthoDB" id="1273722at2"/>
<dbReference type="AlphaFoldDB" id="A0A140L6X7"/>
<dbReference type="PATRIC" id="fig|520762.4.peg.1403"/>
<evidence type="ECO:0000259" key="2">
    <source>
        <dbReference type="Pfam" id="PF14028"/>
    </source>
</evidence>
<evidence type="ECO:0000313" key="3">
    <source>
        <dbReference type="EMBL" id="KXG76302.1"/>
    </source>
</evidence>
<dbReference type="Pfam" id="PF04738">
    <property type="entry name" value="Lant_dehydr_N"/>
    <property type="match status" value="1"/>
</dbReference>
<dbReference type="RefSeq" id="WP_068555842.1">
    <property type="nucleotide sequence ID" value="NZ_LOEE01000028.1"/>
</dbReference>